<keyword evidence="2" id="KW-0675">Receptor</keyword>
<dbReference type="SUPFAM" id="SSF56436">
    <property type="entry name" value="C-type lectin-like"/>
    <property type="match status" value="2"/>
</dbReference>
<dbReference type="Pfam" id="PF00059">
    <property type="entry name" value="Lectin_C"/>
    <property type="match status" value="2"/>
</dbReference>
<feature type="domain" description="C-type lectin" evidence="1">
    <location>
        <begin position="174"/>
        <end position="277"/>
    </location>
</feature>
<evidence type="ECO:0000313" key="2">
    <source>
        <dbReference type="EMBL" id="KAI7810057.1"/>
    </source>
</evidence>
<dbReference type="InterPro" id="IPR016187">
    <property type="entry name" value="CTDL_fold"/>
</dbReference>
<dbReference type="PANTHER" id="PTHR45784">
    <property type="entry name" value="C-TYPE LECTIN DOMAIN FAMILY 20 MEMBER A-RELATED"/>
    <property type="match status" value="1"/>
</dbReference>
<name>A0A9W8C7Z5_TRIRA</name>
<organism evidence="2 3">
    <name type="scientific">Triplophysa rosa</name>
    <name type="common">Cave loach</name>
    <dbReference type="NCBI Taxonomy" id="992332"/>
    <lineage>
        <taxon>Eukaryota</taxon>
        <taxon>Metazoa</taxon>
        <taxon>Chordata</taxon>
        <taxon>Craniata</taxon>
        <taxon>Vertebrata</taxon>
        <taxon>Euteleostomi</taxon>
        <taxon>Actinopterygii</taxon>
        <taxon>Neopterygii</taxon>
        <taxon>Teleostei</taxon>
        <taxon>Ostariophysi</taxon>
        <taxon>Cypriniformes</taxon>
        <taxon>Nemacheilidae</taxon>
        <taxon>Triplophysa</taxon>
    </lineage>
</organism>
<dbReference type="EMBL" id="JAFHDT010000005">
    <property type="protein sequence ID" value="KAI7810057.1"/>
    <property type="molecule type" value="Genomic_DNA"/>
</dbReference>
<feature type="non-terminal residue" evidence="2">
    <location>
        <position position="1"/>
    </location>
</feature>
<dbReference type="AlphaFoldDB" id="A0A9W8C7Z5"/>
<dbReference type="PANTHER" id="PTHR45784:SF5">
    <property type="entry name" value="C-TYPE LECTIN DOMAIN FAMILY 20 MEMBER A-RELATED"/>
    <property type="match status" value="1"/>
</dbReference>
<evidence type="ECO:0000259" key="1">
    <source>
        <dbReference type="PROSITE" id="PS50041"/>
    </source>
</evidence>
<protein>
    <submittedName>
        <fullName evidence="2">Macrophage mannose receptor 1-like</fullName>
    </submittedName>
</protein>
<accession>A0A9W8C7Z5</accession>
<evidence type="ECO:0000313" key="3">
    <source>
        <dbReference type="Proteomes" id="UP001059041"/>
    </source>
</evidence>
<proteinExistence type="predicted"/>
<gene>
    <name evidence="2" type="ORF">IRJ41_021582</name>
</gene>
<comment type="caution">
    <text evidence="2">The sequence shown here is derived from an EMBL/GenBank/DDBJ whole genome shotgun (WGS) entry which is preliminary data.</text>
</comment>
<dbReference type="Proteomes" id="UP001059041">
    <property type="component" value="Linkage Group LG5"/>
</dbReference>
<dbReference type="PROSITE" id="PS50041">
    <property type="entry name" value="C_TYPE_LECTIN_2"/>
    <property type="match status" value="2"/>
</dbReference>
<dbReference type="Gene3D" id="3.10.100.10">
    <property type="entry name" value="Mannose-Binding Protein A, subunit A"/>
    <property type="match status" value="2"/>
</dbReference>
<reference evidence="2" key="1">
    <citation type="submission" date="2021-02" db="EMBL/GenBank/DDBJ databases">
        <title>Comparative genomics reveals that relaxation of natural selection precedes convergent phenotypic evolution of cavefish.</title>
        <authorList>
            <person name="Peng Z."/>
        </authorList>
    </citation>
    <scope>NUCLEOTIDE SEQUENCE</scope>
    <source>
        <tissue evidence="2">Muscle</tissue>
    </source>
</reference>
<dbReference type="SMART" id="SM00034">
    <property type="entry name" value="CLECT"/>
    <property type="match status" value="2"/>
</dbReference>
<keyword evidence="3" id="KW-1185">Reference proteome</keyword>
<sequence>PFKETRNRTIKHNETTRVTVEINWSACWTKMKQLCLYILSFSGLVCVGVCKPREYILIKELKTWTDAQAYCRLNHNDLATVQTDEDRTNLHQTASENAFTSYGWIGLYNDINSWRWSYQDEGVAYFNWHPGLPDNYGAGEECSVLRNDGYWLDYYCTITRWSLCFEDKNGTVKYYLVDQLKTWSEAQKHCRDRYTDLVTIRNEAENTKFKSVMYPAIEVWTGLFRDDWKWSDRSNLSASNEAAAENLNGGNENCAASTYYSHFDDWSCSTTFNFYCSTSKVKRQIVKVQVTSNVGNEDGAQLQTLVMKKLKQTLSGLTADEDLKMKWRKQENGNVFQKQVALQKSANGSSVCYATSY</sequence>
<dbReference type="InterPro" id="IPR016186">
    <property type="entry name" value="C-type_lectin-like/link_sf"/>
</dbReference>
<dbReference type="InterPro" id="IPR001304">
    <property type="entry name" value="C-type_lectin-like"/>
</dbReference>
<feature type="domain" description="C-type lectin" evidence="1">
    <location>
        <begin position="55"/>
        <end position="165"/>
    </location>
</feature>